<dbReference type="AlphaFoldDB" id="A0A6M0K9R8"/>
<evidence type="ECO:0000313" key="1">
    <source>
        <dbReference type="EMBL" id="NEV65487.1"/>
    </source>
</evidence>
<dbReference type="Gene3D" id="3.30.70.1290">
    <property type="entry name" value="Transposase IS200-like"/>
    <property type="match status" value="1"/>
</dbReference>
<organism evidence="1 2">
    <name type="scientific">Thiorhodococcus minor</name>
    <dbReference type="NCBI Taxonomy" id="57489"/>
    <lineage>
        <taxon>Bacteria</taxon>
        <taxon>Pseudomonadati</taxon>
        <taxon>Pseudomonadota</taxon>
        <taxon>Gammaproteobacteria</taxon>
        <taxon>Chromatiales</taxon>
        <taxon>Chromatiaceae</taxon>
        <taxon>Thiorhodococcus</taxon>
    </lineage>
</organism>
<proteinExistence type="predicted"/>
<dbReference type="SUPFAM" id="SSF143422">
    <property type="entry name" value="Transposase IS200-like"/>
    <property type="match status" value="1"/>
</dbReference>
<reference evidence="1 2" key="1">
    <citation type="submission" date="2020-02" db="EMBL/GenBank/DDBJ databases">
        <title>Genome sequences of Thiorhodococcus mannitoliphagus and Thiorhodococcus minor, purple sulfur photosynthetic bacteria in the gammaproteobacterial family, Chromatiaceae.</title>
        <authorList>
            <person name="Aviles F.A."/>
            <person name="Meyer T.E."/>
            <person name="Kyndt J.A."/>
        </authorList>
    </citation>
    <scope>NUCLEOTIDE SEQUENCE [LARGE SCALE GENOMIC DNA]</scope>
    <source>
        <strain evidence="1 2">DSM 11518</strain>
    </source>
</reference>
<dbReference type="EMBL" id="JAAIJQ010000368">
    <property type="protein sequence ID" value="NEV65487.1"/>
    <property type="molecule type" value="Genomic_DNA"/>
</dbReference>
<dbReference type="InterPro" id="IPR036515">
    <property type="entry name" value="Transposase_17_sf"/>
</dbReference>
<feature type="non-terminal residue" evidence="1">
    <location>
        <position position="121"/>
    </location>
</feature>
<dbReference type="GO" id="GO:0004803">
    <property type="term" value="F:transposase activity"/>
    <property type="evidence" value="ECO:0007669"/>
    <property type="project" value="InterPro"/>
</dbReference>
<dbReference type="GO" id="GO:0003677">
    <property type="term" value="F:DNA binding"/>
    <property type="evidence" value="ECO:0007669"/>
    <property type="project" value="InterPro"/>
</dbReference>
<dbReference type="RefSeq" id="WP_425338441.1">
    <property type="nucleotide sequence ID" value="NZ_JAAIJQ010000368.1"/>
</dbReference>
<evidence type="ECO:0000313" key="2">
    <source>
        <dbReference type="Proteomes" id="UP000483379"/>
    </source>
</evidence>
<comment type="caution">
    <text evidence="1">The sequence shown here is derived from an EMBL/GenBank/DDBJ whole genome shotgun (WGS) entry which is preliminary data.</text>
</comment>
<name>A0A6M0K9R8_9GAMM</name>
<protein>
    <submittedName>
        <fullName evidence="1">Addiction module toxin RelE</fullName>
    </submittedName>
</protein>
<sequence length="121" mass="13730">GVYTRRFNTSHGRCGHVFQGRYKAIIVQKETYLKELARYIVLNPVRARMLDRPQDWPWSSYAATTGDAACPNWLRRDWLLSAFGSTEAAAVAHYRRFVAEGIGQPGPWGQLKQQVFLGSDA</sequence>
<dbReference type="Proteomes" id="UP000483379">
    <property type="component" value="Unassembled WGS sequence"/>
</dbReference>
<dbReference type="PANTHER" id="PTHR34322:SF2">
    <property type="entry name" value="TRANSPOSASE IS200-LIKE DOMAIN-CONTAINING PROTEIN"/>
    <property type="match status" value="1"/>
</dbReference>
<feature type="non-terminal residue" evidence="1">
    <location>
        <position position="1"/>
    </location>
</feature>
<accession>A0A6M0K9R8</accession>
<dbReference type="PANTHER" id="PTHR34322">
    <property type="entry name" value="TRANSPOSASE, Y1_TNP DOMAIN-CONTAINING"/>
    <property type="match status" value="1"/>
</dbReference>
<dbReference type="GO" id="GO:0006313">
    <property type="term" value="P:DNA transposition"/>
    <property type="evidence" value="ECO:0007669"/>
    <property type="project" value="InterPro"/>
</dbReference>
<keyword evidence="2" id="KW-1185">Reference proteome</keyword>
<gene>
    <name evidence="1" type="ORF">G3446_27360</name>
</gene>